<evidence type="ECO:0000313" key="7">
    <source>
        <dbReference type="EMBL" id="KAK6921065.1"/>
    </source>
</evidence>
<sequence length="539" mass="59253">MELPQPRPFGAEGRKSTNDFLSLYGHPQQDPRPSQGGYLKTHDFLQPLERGGKTSPTEQTTLVPLAVENPALHATPSSVEHLLPGGIGTYSRSHISYISPRVPKPEGTLFTVPQSSSTERNEENSNCSSYTGSGFTLWKESSGKRGQTGKENLGERHVGRDSMAKEGQWTSERPSQSSSKHHNTLSSLSSSSKPTTQKAQSFIEMIKSAKGNQEEEDDDEEDFILKKENSPLKGELTVKVDGKCTDQKANTPRSKHSATEQFQKLRELIPHSDQKRDKASFLLEIIEYIQFLQEKVLEYEGSFQGWSHEPAKLAPWRKGQRPGDIIADQAIAVNNGSNPAFLFATKLEENGICASPTFLRNAQNPVESDMNNATTFKAIEHCKAAPLPLHLQPNLFASVGSDKVGRLPATLASESDNSASQLQAQLWQNRSCKMECSNVNDKLKEHDLAVEGGTISISSVYSQGLLNTLTKALQSSGVDLTQASISVQIELGKRTNGRPTAPSSIRDHEVPNSNRVTPQARVACEDFYQAQKRLKTSKS</sequence>
<evidence type="ECO:0000259" key="6">
    <source>
        <dbReference type="PROSITE" id="PS50888"/>
    </source>
</evidence>
<dbReference type="AlphaFoldDB" id="A0AAN8USR2"/>
<dbReference type="SUPFAM" id="SSF47459">
    <property type="entry name" value="HLH, helix-loop-helix DNA-binding domain"/>
    <property type="match status" value="1"/>
</dbReference>
<keyword evidence="8" id="KW-1185">Reference proteome</keyword>
<keyword evidence="3" id="KW-0804">Transcription</keyword>
<keyword evidence="4" id="KW-0539">Nucleus</keyword>
<name>A0AAN8USR2_9MAGN</name>
<feature type="region of interest" description="Disordered" evidence="5">
    <location>
        <begin position="493"/>
        <end position="518"/>
    </location>
</feature>
<evidence type="ECO:0000256" key="5">
    <source>
        <dbReference type="SAM" id="MobiDB-lite"/>
    </source>
</evidence>
<evidence type="ECO:0000256" key="1">
    <source>
        <dbReference type="ARBA" id="ARBA00004123"/>
    </source>
</evidence>
<dbReference type="CDD" id="cd11453">
    <property type="entry name" value="bHLH_AtBIM_like"/>
    <property type="match status" value="1"/>
</dbReference>
<dbReference type="PANTHER" id="PTHR46412">
    <property type="entry name" value="BES1-INTERACTING MYC-LIKE PROTEIN"/>
    <property type="match status" value="1"/>
</dbReference>
<feature type="compositionally biased region" description="Basic and acidic residues" evidence="5">
    <location>
        <begin position="152"/>
        <end position="164"/>
    </location>
</feature>
<feature type="region of interest" description="Disordered" evidence="5">
    <location>
        <begin position="105"/>
        <end position="200"/>
    </location>
</feature>
<dbReference type="GO" id="GO:0005634">
    <property type="term" value="C:nucleus"/>
    <property type="evidence" value="ECO:0007669"/>
    <property type="project" value="UniProtKB-SubCell"/>
</dbReference>
<comment type="caution">
    <text evidence="7">The sequence shown here is derived from an EMBL/GenBank/DDBJ whole genome shotgun (WGS) entry which is preliminary data.</text>
</comment>
<dbReference type="GO" id="GO:0046983">
    <property type="term" value="F:protein dimerization activity"/>
    <property type="evidence" value="ECO:0007669"/>
    <property type="project" value="InterPro"/>
</dbReference>
<proteinExistence type="predicted"/>
<comment type="subcellular location">
    <subcellularLocation>
        <location evidence="1">Nucleus</location>
    </subcellularLocation>
</comment>
<evidence type="ECO:0000256" key="3">
    <source>
        <dbReference type="ARBA" id="ARBA00023163"/>
    </source>
</evidence>
<dbReference type="InterPro" id="IPR044295">
    <property type="entry name" value="BIM1/2/3"/>
</dbReference>
<feature type="domain" description="BHLH" evidence="6">
    <location>
        <begin position="242"/>
        <end position="292"/>
    </location>
</feature>
<dbReference type="InterPro" id="IPR036638">
    <property type="entry name" value="HLH_DNA-bd_sf"/>
</dbReference>
<gene>
    <name evidence="7" type="ORF">RJ641_014743</name>
</gene>
<dbReference type="PROSITE" id="PS50888">
    <property type="entry name" value="BHLH"/>
    <property type="match status" value="1"/>
</dbReference>
<dbReference type="EMBL" id="JBAMMX010000020">
    <property type="protein sequence ID" value="KAK6921065.1"/>
    <property type="molecule type" value="Genomic_DNA"/>
</dbReference>
<dbReference type="Gene3D" id="4.10.280.10">
    <property type="entry name" value="Helix-loop-helix DNA-binding domain"/>
    <property type="match status" value="1"/>
</dbReference>
<protein>
    <submittedName>
        <fullName evidence="7">Myc-type, basic helix-loop-helix (BHLH) domain</fullName>
    </submittedName>
</protein>
<evidence type="ECO:0000313" key="8">
    <source>
        <dbReference type="Proteomes" id="UP001370490"/>
    </source>
</evidence>
<dbReference type="GO" id="GO:0006351">
    <property type="term" value="P:DNA-templated transcription"/>
    <property type="evidence" value="ECO:0007669"/>
    <property type="project" value="InterPro"/>
</dbReference>
<accession>A0AAN8USR2</accession>
<feature type="region of interest" description="Disordered" evidence="5">
    <location>
        <begin position="1"/>
        <end position="60"/>
    </location>
</feature>
<dbReference type="PANTHER" id="PTHR46412:SF3">
    <property type="entry name" value="TRANSCRIPTION FACTOR BIM1"/>
    <property type="match status" value="1"/>
</dbReference>
<dbReference type="Pfam" id="PF00010">
    <property type="entry name" value="HLH"/>
    <property type="match status" value="1"/>
</dbReference>
<reference evidence="7 8" key="1">
    <citation type="submission" date="2023-12" db="EMBL/GenBank/DDBJ databases">
        <title>A high-quality genome assembly for Dillenia turbinata (Dilleniales).</title>
        <authorList>
            <person name="Chanderbali A."/>
        </authorList>
    </citation>
    <scope>NUCLEOTIDE SEQUENCE [LARGE SCALE GENOMIC DNA]</scope>
    <source>
        <strain evidence="7">LSX21</strain>
        <tissue evidence="7">Leaf</tissue>
    </source>
</reference>
<organism evidence="7 8">
    <name type="scientific">Dillenia turbinata</name>
    <dbReference type="NCBI Taxonomy" id="194707"/>
    <lineage>
        <taxon>Eukaryota</taxon>
        <taxon>Viridiplantae</taxon>
        <taxon>Streptophyta</taxon>
        <taxon>Embryophyta</taxon>
        <taxon>Tracheophyta</taxon>
        <taxon>Spermatophyta</taxon>
        <taxon>Magnoliopsida</taxon>
        <taxon>eudicotyledons</taxon>
        <taxon>Gunneridae</taxon>
        <taxon>Pentapetalae</taxon>
        <taxon>Dilleniales</taxon>
        <taxon>Dilleniaceae</taxon>
        <taxon>Dillenia</taxon>
    </lineage>
</organism>
<keyword evidence="2" id="KW-0805">Transcription regulation</keyword>
<feature type="compositionally biased region" description="Low complexity" evidence="5">
    <location>
        <begin position="184"/>
        <end position="198"/>
    </location>
</feature>
<evidence type="ECO:0000256" key="4">
    <source>
        <dbReference type="ARBA" id="ARBA00023242"/>
    </source>
</evidence>
<dbReference type="InterPro" id="IPR011598">
    <property type="entry name" value="bHLH_dom"/>
</dbReference>
<evidence type="ECO:0000256" key="2">
    <source>
        <dbReference type="ARBA" id="ARBA00023015"/>
    </source>
</evidence>
<dbReference type="Proteomes" id="UP001370490">
    <property type="component" value="Unassembled WGS sequence"/>
</dbReference>
<dbReference type="GO" id="GO:0003700">
    <property type="term" value="F:DNA-binding transcription factor activity"/>
    <property type="evidence" value="ECO:0007669"/>
    <property type="project" value="InterPro"/>
</dbReference>